<reference evidence="1" key="1">
    <citation type="submission" date="2020-04" db="EMBL/GenBank/DDBJ databases">
        <authorList>
            <person name="Chiriac C."/>
            <person name="Salcher M."/>
            <person name="Ghai R."/>
            <person name="Kavagutti S V."/>
        </authorList>
    </citation>
    <scope>NUCLEOTIDE SEQUENCE</scope>
</reference>
<dbReference type="EMBL" id="LR796328">
    <property type="protein sequence ID" value="CAB4136899.1"/>
    <property type="molecule type" value="Genomic_DNA"/>
</dbReference>
<gene>
    <name evidence="1" type="ORF">UFOVP313_3</name>
</gene>
<protein>
    <submittedName>
        <fullName evidence="1">Uncharacterized protein</fullName>
    </submittedName>
</protein>
<evidence type="ECO:0000313" key="1">
    <source>
        <dbReference type="EMBL" id="CAB4136899.1"/>
    </source>
</evidence>
<sequence>MNTEAQQVADEQMEDPLLRCGTCGEPVIVFDARFFRTCEHLEAVIVATDKAARALTNANI</sequence>
<proteinExistence type="predicted"/>
<accession>A0A6J5LYP3</accession>
<organism evidence="1">
    <name type="scientific">uncultured Caudovirales phage</name>
    <dbReference type="NCBI Taxonomy" id="2100421"/>
    <lineage>
        <taxon>Viruses</taxon>
        <taxon>Duplodnaviria</taxon>
        <taxon>Heunggongvirae</taxon>
        <taxon>Uroviricota</taxon>
        <taxon>Caudoviricetes</taxon>
        <taxon>Peduoviridae</taxon>
        <taxon>Maltschvirus</taxon>
        <taxon>Maltschvirus maltsch</taxon>
    </lineage>
</organism>
<name>A0A6J5LYP3_9CAUD</name>